<dbReference type="SUPFAM" id="SSF48163">
    <property type="entry name" value="An anticodon-binding domain of class I aminoacyl-tRNA synthetases"/>
    <property type="match status" value="1"/>
</dbReference>
<evidence type="ECO:0000256" key="5">
    <source>
        <dbReference type="ARBA" id="ARBA00022840"/>
    </source>
</evidence>
<feature type="short sequence motif" description="'HIGH' region" evidence="8">
    <location>
        <begin position="11"/>
        <end position="21"/>
    </location>
</feature>
<dbReference type="InterPro" id="IPR020751">
    <property type="entry name" value="aa-tRNA-synth_I_codon-bd_sub2"/>
</dbReference>
<dbReference type="Gene3D" id="1.10.10.350">
    <property type="match status" value="1"/>
</dbReference>
<evidence type="ECO:0000256" key="3">
    <source>
        <dbReference type="ARBA" id="ARBA00022598"/>
    </source>
</evidence>
<organism evidence="11 12">
    <name type="scientific">Aerophobetes bacterium</name>
    <dbReference type="NCBI Taxonomy" id="2030807"/>
    <lineage>
        <taxon>Bacteria</taxon>
        <taxon>Candidatus Aerophobota</taxon>
    </lineage>
</organism>
<dbReference type="InterPro" id="IPR008925">
    <property type="entry name" value="aa_tRNA-synth_I_cd-bd_sf"/>
</dbReference>
<comment type="catalytic activity">
    <reaction evidence="8">
        <text>tRNA(Glu) + L-glutamate + ATP = L-glutamyl-tRNA(Glu) + AMP + diphosphate</text>
        <dbReference type="Rhea" id="RHEA:23540"/>
        <dbReference type="Rhea" id="RHEA-COMP:9663"/>
        <dbReference type="Rhea" id="RHEA-COMP:9680"/>
        <dbReference type="ChEBI" id="CHEBI:29985"/>
        <dbReference type="ChEBI" id="CHEBI:30616"/>
        <dbReference type="ChEBI" id="CHEBI:33019"/>
        <dbReference type="ChEBI" id="CHEBI:78442"/>
        <dbReference type="ChEBI" id="CHEBI:78520"/>
        <dbReference type="ChEBI" id="CHEBI:456215"/>
        <dbReference type="EC" id="6.1.1.17"/>
    </reaction>
</comment>
<dbReference type="GO" id="GO:0004818">
    <property type="term" value="F:glutamate-tRNA ligase activity"/>
    <property type="evidence" value="ECO:0007669"/>
    <property type="project" value="UniProtKB-UniRule"/>
</dbReference>
<dbReference type="EC" id="6.1.1.17" evidence="8"/>
<dbReference type="GO" id="GO:0008270">
    <property type="term" value="F:zinc ion binding"/>
    <property type="evidence" value="ECO:0007669"/>
    <property type="project" value="InterPro"/>
</dbReference>
<comment type="subcellular location">
    <subcellularLocation>
        <location evidence="8">Cytoplasm</location>
    </subcellularLocation>
</comment>
<gene>
    <name evidence="8" type="primary">gltX</name>
    <name evidence="11" type="ORF">DRJ00_00060</name>
</gene>
<dbReference type="EMBL" id="QMPZ01000001">
    <property type="protein sequence ID" value="RLE10879.1"/>
    <property type="molecule type" value="Genomic_DNA"/>
</dbReference>
<dbReference type="Pfam" id="PF19269">
    <property type="entry name" value="Anticodon_2"/>
    <property type="match status" value="1"/>
</dbReference>
<evidence type="ECO:0000313" key="11">
    <source>
        <dbReference type="EMBL" id="RLE10879.1"/>
    </source>
</evidence>
<dbReference type="GO" id="GO:0005524">
    <property type="term" value="F:ATP binding"/>
    <property type="evidence" value="ECO:0007669"/>
    <property type="project" value="UniProtKB-UniRule"/>
</dbReference>
<dbReference type="InterPro" id="IPR020752">
    <property type="entry name" value="Glu-tRNA-synth_I_codon-bd_sub1"/>
</dbReference>
<feature type="domain" description="Aminoacyl-tRNA synthetase class I anticodon-binding" evidence="10">
    <location>
        <begin position="334"/>
        <end position="482"/>
    </location>
</feature>
<feature type="short sequence motif" description="'KMSKS' region" evidence="8">
    <location>
        <begin position="252"/>
        <end position="256"/>
    </location>
</feature>
<dbReference type="HAMAP" id="MF_00022">
    <property type="entry name" value="Glu_tRNA_synth_type1"/>
    <property type="match status" value="1"/>
</dbReference>
<keyword evidence="7 8" id="KW-0030">Aminoacyl-tRNA synthetase</keyword>
<name>A0A497E6R1_UNCAE</name>
<accession>A0A497E6R1</accession>
<dbReference type="GO" id="GO:0006424">
    <property type="term" value="P:glutamyl-tRNA aminoacylation"/>
    <property type="evidence" value="ECO:0007669"/>
    <property type="project" value="UniProtKB-UniRule"/>
</dbReference>
<dbReference type="AlphaFoldDB" id="A0A497E6R1"/>
<evidence type="ECO:0000256" key="2">
    <source>
        <dbReference type="ARBA" id="ARBA00022490"/>
    </source>
</evidence>
<evidence type="ECO:0000256" key="4">
    <source>
        <dbReference type="ARBA" id="ARBA00022741"/>
    </source>
</evidence>
<dbReference type="CDD" id="cd00808">
    <property type="entry name" value="GluRS_core"/>
    <property type="match status" value="1"/>
</dbReference>
<comment type="function">
    <text evidence="8">Catalyzes the attachment of glutamate to tRNA(Glu) in a two-step reaction: glutamate is first activated by ATP to form Glu-AMP and then transferred to the acceptor end of tRNA(Glu).</text>
</comment>
<comment type="subunit">
    <text evidence="8">Monomer.</text>
</comment>
<keyword evidence="5 8" id="KW-0067">ATP-binding</keyword>
<dbReference type="InterPro" id="IPR049940">
    <property type="entry name" value="GluQ/Sye"/>
</dbReference>
<sequence>MKEWIRVRFAPSPTGQLHIGGARTALFNWLFARHHRGKFILRIEDTDVERSSEHFVRSLIKDLRWLGLDWDEGPDVGGDYGPYFQSQRGDIYKYYALKLLKEGKAYFCYCTPEELEEEKRRMQREGKPPKYSGRCRNLTPRQRRMFESEGREPTIRFKVPEKGITSVKDLIRGEVCFENRLLGDFILLKSNGMPTFNFANVIDDSLMGINYVIRGDDHLSNTPRQILLYQALNFKVPKYAHLPMILGSDGTKLSKRHGATSISYYREKGYLPWALVNYLALLGWSTPDSQQLFEREELIQKFSLERVGKSSAIFDPKKLEWMNGEYIRRSKPERLVELLLPYLERAGLIGRRIDPSTREKITRVVELEQDRLKVLSEFVDLADFFFKRNFTYDSQAVTKILKRQYVPSLLGEMRKRIERMSSFDAESLEKMARSLSEELSLSTSKVFHPLRVALTGKMKGPGLFELAEVLGKEETLRRIDRTLKKLKTEYV</sequence>
<dbReference type="PANTHER" id="PTHR43311">
    <property type="entry name" value="GLUTAMATE--TRNA LIGASE"/>
    <property type="match status" value="1"/>
</dbReference>
<dbReference type="InterPro" id="IPR033910">
    <property type="entry name" value="GluRS_core"/>
</dbReference>
<comment type="caution">
    <text evidence="8">Lacks conserved residue(s) required for the propagation of feature annotation.</text>
</comment>
<evidence type="ECO:0000259" key="10">
    <source>
        <dbReference type="Pfam" id="PF19269"/>
    </source>
</evidence>
<comment type="caution">
    <text evidence="11">The sequence shown here is derived from an EMBL/GenBank/DDBJ whole genome shotgun (WGS) entry which is preliminary data.</text>
</comment>
<evidence type="ECO:0000313" key="12">
    <source>
        <dbReference type="Proteomes" id="UP000279422"/>
    </source>
</evidence>
<dbReference type="PRINTS" id="PR00987">
    <property type="entry name" value="TRNASYNTHGLU"/>
</dbReference>
<dbReference type="InterPro" id="IPR045462">
    <property type="entry name" value="aa-tRNA-synth_I_cd-bd"/>
</dbReference>
<dbReference type="Pfam" id="PF00749">
    <property type="entry name" value="tRNA-synt_1c"/>
    <property type="match status" value="1"/>
</dbReference>
<dbReference type="InterPro" id="IPR014729">
    <property type="entry name" value="Rossmann-like_a/b/a_fold"/>
</dbReference>
<feature type="domain" description="Glutamyl/glutaminyl-tRNA synthetase class Ib catalytic" evidence="9">
    <location>
        <begin position="5"/>
        <end position="321"/>
    </location>
</feature>
<evidence type="ECO:0000256" key="1">
    <source>
        <dbReference type="ARBA" id="ARBA00007894"/>
    </source>
</evidence>
<keyword evidence="2 8" id="KW-0963">Cytoplasm</keyword>
<dbReference type="SUPFAM" id="SSF52374">
    <property type="entry name" value="Nucleotidylyl transferase"/>
    <property type="match status" value="1"/>
</dbReference>
<dbReference type="NCBIfam" id="TIGR00464">
    <property type="entry name" value="gltX_bact"/>
    <property type="match status" value="1"/>
</dbReference>
<proteinExistence type="inferred from homology"/>
<dbReference type="GO" id="GO:0000049">
    <property type="term" value="F:tRNA binding"/>
    <property type="evidence" value="ECO:0007669"/>
    <property type="project" value="InterPro"/>
</dbReference>
<feature type="binding site" evidence="8">
    <location>
        <position position="255"/>
    </location>
    <ligand>
        <name>ATP</name>
        <dbReference type="ChEBI" id="CHEBI:30616"/>
    </ligand>
</feature>
<dbReference type="PROSITE" id="PS00178">
    <property type="entry name" value="AA_TRNA_LIGASE_I"/>
    <property type="match status" value="1"/>
</dbReference>
<keyword evidence="4 8" id="KW-0547">Nucleotide-binding</keyword>
<keyword evidence="6 8" id="KW-0648">Protein biosynthesis</keyword>
<comment type="similarity">
    <text evidence="1 8">Belongs to the class-I aminoacyl-tRNA synthetase family. Glutamate--tRNA ligase type 1 subfamily.</text>
</comment>
<evidence type="ECO:0000256" key="8">
    <source>
        <dbReference type="HAMAP-Rule" id="MF_00022"/>
    </source>
</evidence>
<reference evidence="11 12" key="1">
    <citation type="submission" date="2018-06" db="EMBL/GenBank/DDBJ databases">
        <title>Extensive metabolic versatility and redundancy in microbially diverse, dynamic hydrothermal sediments.</title>
        <authorList>
            <person name="Dombrowski N."/>
            <person name="Teske A."/>
            <person name="Baker B.J."/>
        </authorList>
    </citation>
    <scope>NUCLEOTIDE SEQUENCE [LARGE SCALE GENOMIC DNA]</scope>
    <source>
        <strain evidence="11">B47_G16</strain>
    </source>
</reference>
<evidence type="ECO:0000256" key="6">
    <source>
        <dbReference type="ARBA" id="ARBA00022917"/>
    </source>
</evidence>
<evidence type="ECO:0000256" key="7">
    <source>
        <dbReference type="ARBA" id="ARBA00023146"/>
    </source>
</evidence>
<dbReference type="FunFam" id="3.40.50.620:FF:000045">
    <property type="entry name" value="Glutamate--tRNA ligase, mitochondrial"/>
    <property type="match status" value="1"/>
</dbReference>
<protein>
    <recommendedName>
        <fullName evidence="8">Glutamate--tRNA ligase</fullName>
        <ecNumber evidence="8">6.1.1.17</ecNumber>
    </recommendedName>
    <alternativeName>
        <fullName evidence="8">Glutamyl-tRNA synthetase</fullName>
        <shortName evidence="8">GluRS</shortName>
    </alternativeName>
</protein>
<dbReference type="Gene3D" id="1.10.8.70">
    <property type="entry name" value="Glutamate-tRNA synthetase, class I, anticodon-binding domain 1"/>
    <property type="match status" value="1"/>
</dbReference>
<dbReference type="GO" id="GO:0005829">
    <property type="term" value="C:cytosol"/>
    <property type="evidence" value="ECO:0007669"/>
    <property type="project" value="TreeGrafter"/>
</dbReference>
<dbReference type="InterPro" id="IPR000924">
    <property type="entry name" value="Glu/Gln-tRNA-synth"/>
</dbReference>
<dbReference type="InterPro" id="IPR001412">
    <property type="entry name" value="aa-tRNA-synth_I_CS"/>
</dbReference>
<keyword evidence="3 8" id="KW-0436">Ligase</keyword>
<dbReference type="Gene3D" id="3.40.50.620">
    <property type="entry name" value="HUPs"/>
    <property type="match status" value="1"/>
</dbReference>
<dbReference type="Proteomes" id="UP000279422">
    <property type="component" value="Unassembled WGS sequence"/>
</dbReference>
<dbReference type="InterPro" id="IPR020058">
    <property type="entry name" value="Glu/Gln-tRNA-synth_Ib_cat-dom"/>
</dbReference>
<evidence type="ECO:0000259" key="9">
    <source>
        <dbReference type="Pfam" id="PF00749"/>
    </source>
</evidence>
<dbReference type="PANTHER" id="PTHR43311:SF2">
    <property type="entry name" value="GLUTAMATE--TRNA LIGASE, MITOCHONDRIAL-RELATED"/>
    <property type="match status" value="1"/>
</dbReference>
<dbReference type="InterPro" id="IPR004527">
    <property type="entry name" value="Glu-tRNA-ligase_bac/mito"/>
</dbReference>